<reference evidence="2 3" key="1">
    <citation type="submission" date="2024-03" db="EMBL/GenBank/DDBJ databases">
        <title>A high-quality draft genome sequence of Diaporthe vaccinii, a causative agent of upright dieback and viscid rot disease in cranberry plants.</title>
        <authorList>
            <person name="Sarrasin M."/>
            <person name="Lang B.F."/>
            <person name="Burger G."/>
        </authorList>
    </citation>
    <scope>NUCLEOTIDE SEQUENCE [LARGE SCALE GENOMIC DNA]</scope>
    <source>
        <strain evidence="2 3">IS7</strain>
    </source>
</reference>
<protein>
    <submittedName>
        <fullName evidence="2">Uncharacterized protein</fullName>
    </submittedName>
</protein>
<evidence type="ECO:0000256" key="1">
    <source>
        <dbReference type="SAM" id="Coils"/>
    </source>
</evidence>
<keyword evidence="1" id="KW-0175">Coiled coil</keyword>
<evidence type="ECO:0000313" key="3">
    <source>
        <dbReference type="Proteomes" id="UP001600888"/>
    </source>
</evidence>
<proteinExistence type="predicted"/>
<keyword evidence="3" id="KW-1185">Reference proteome</keyword>
<name>A0ABR4EFL7_9PEZI</name>
<accession>A0ABR4EFL7</accession>
<dbReference type="EMBL" id="JBAWTH010000058">
    <property type="protein sequence ID" value="KAL2281224.1"/>
    <property type="molecule type" value="Genomic_DNA"/>
</dbReference>
<feature type="coiled-coil region" evidence="1">
    <location>
        <begin position="25"/>
        <end position="73"/>
    </location>
</feature>
<evidence type="ECO:0000313" key="2">
    <source>
        <dbReference type="EMBL" id="KAL2281224.1"/>
    </source>
</evidence>
<gene>
    <name evidence="2" type="ORF">FJTKL_11671</name>
</gene>
<organism evidence="2 3">
    <name type="scientific">Diaporthe vaccinii</name>
    <dbReference type="NCBI Taxonomy" id="105482"/>
    <lineage>
        <taxon>Eukaryota</taxon>
        <taxon>Fungi</taxon>
        <taxon>Dikarya</taxon>
        <taxon>Ascomycota</taxon>
        <taxon>Pezizomycotina</taxon>
        <taxon>Sordariomycetes</taxon>
        <taxon>Sordariomycetidae</taxon>
        <taxon>Diaporthales</taxon>
        <taxon>Diaporthaceae</taxon>
        <taxon>Diaporthe</taxon>
        <taxon>Diaporthe eres species complex</taxon>
    </lineage>
</organism>
<sequence>MDELSSSEVRKRLSAEELVLVFAAVQKVKNLNEDFQRSRNEINRRINVLEHEHRKLQNELEALKGLLDLVETKKALEVVAVAGSREEHTSSLQSSAIPK</sequence>
<comment type="caution">
    <text evidence="2">The sequence shown here is derived from an EMBL/GenBank/DDBJ whole genome shotgun (WGS) entry which is preliminary data.</text>
</comment>
<dbReference type="Proteomes" id="UP001600888">
    <property type="component" value="Unassembled WGS sequence"/>
</dbReference>